<organism evidence="1 2">
    <name type="scientific">Aquimarina spongiae</name>
    <dbReference type="NCBI Taxonomy" id="570521"/>
    <lineage>
        <taxon>Bacteria</taxon>
        <taxon>Pseudomonadati</taxon>
        <taxon>Bacteroidota</taxon>
        <taxon>Flavobacteriia</taxon>
        <taxon>Flavobacteriales</taxon>
        <taxon>Flavobacteriaceae</taxon>
        <taxon>Aquimarina</taxon>
    </lineage>
</organism>
<sequence>MGLFGKLFGSGEKEGKEEKEALPWQQITRLDQLDVIAKRSKTKTQVIFKHSTRCGISRMVIRNFESSFDLSADQIDLYYLDLLSFRDISAEIAAKFQVFHESPQMIVIKNGVAVHHSSHSMITPHVIHQFV</sequence>
<evidence type="ECO:0000313" key="1">
    <source>
        <dbReference type="EMBL" id="SHJ04975.1"/>
    </source>
</evidence>
<dbReference type="InterPro" id="IPR022551">
    <property type="entry name" value="BrxC"/>
</dbReference>
<protein>
    <submittedName>
        <fullName evidence="1">Bacillithiol system protein YtxJ</fullName>
    </submittedName>
</protein>
<dbReference type="STRING" id="570521.SAMN04488508_10576"/>
<dbReference type="Pfam" id="PF11009">
    <property type="entry name" value="BrxC"/>
    <property type="match status" value="1"/>
</dbReference>
<dbReference type="Proteomes" id="UP000184432">
    <property type="component" value="Unassembled WGS sequence"/>
</dbReference>
<gene>
    <name evidence="1" type="ORF">SAMN04488508_10576</name>
</gene>
<dbReference type="RefSeq" id="WP_073316288.1">
    <property type="nucleotide sequence ID" value="NZ_FQYP01000005.1"/>
</dbReference>
<dbReference type="NCBIfam" id="TIGR04019">
    <property type="entry name" value="B_thiol_YtxJ"/>
    <property type="match status" value="1"/>
</dbReference>
<dbReference type="SUPFAM" id="SSF52833">
    <property type="entry name" value="Thioredoxin-like"/>
    <property type="match status" value="1"/>
</dbReference>
<proteinExistence type="predicted"/>
<dbReference type="EMBL" id="FQYP01000005">
    <property type="protein sequence ID" value="SHJ04975.1"/>
    <property type="molecule type" value="Genomic_DNA"/>
</dbReference>
<keyword evidence="2" id="KW-1185">Reference proteome</keyword>
<dbReference type="OrthoDB" id="677051at2"/>
<dbReference type="AlphaFoldDB" id="A0A1M6G4Q8"/>
<reference evidence="2" key="1">
    <citation type="submission" date="2016-11" db="EMBL/GenBank/DDBJ databases">
        <authorList>
            <person name="Varghese N."/>
            <person name="Submissions S."/>
        </authorList>
    </citation>
    <scope>NUCLEOTIDE SEQUENCE [LARGE SCALE GENOMIC DNA]</scope>
    <source>
        <strain evidence="2">DSM 22623</strain>
    </source>
</reference>
<evidence type="ECO:0000313" key="2">
    <source>
        <dbReference type="Proteomes" id="UP000184432"/>
    </source>
</evidence>
<dbReference type="Gene3D" id="3.40.30.10">
    <property type="entry name" value="Glutaredoxin"/>
    <property type="match status" value="1"/>
</dbReference>
<dbReference type="InterPro" id="IPR036249">
    <property type="entry name" value="Thioredoxin-like_sf"/>
</dbReference>
<name>A0A1M6G4Q8_9FLAO</name>
<accession>A0A1M6G4Q8</accession>